<accession>A0A6F8ZK49</accession>
<feature type="region of interest" description="Disordered" evidence="1">
    <location>
        <begin position="138"/>
        <end position="205"/>
    </location>
</feature>
<dbReference type="KEGG" id="hfv:R50_2554"/>
<organism evidence="2 3">
    <name type="scientific">Candidatus Hydrogenisulfobacillus filiaventi</name>
    <dbReference type="NCBI Taxonomy" id="2707344"/>
    <lineage>
        <taxon>Bacteria</taxon>
        <taxon>Bacillati</taxon>
        <taxon>Bacillota</taxon>
        <taxon>Clostridia</taxon>
        <taxon>Eubacteriales</taxon>
        <taxon>Clostridiales Family XVII. Incertae Sedis</taxon>
        <taxon>Candidatus Hydrogenisulfobacillus</taxon>
    </lineage>
</organism>
<name>A0A6F8ZK49_9FIRM</name>
<dbReference type="Proteomes" id="UP000503399">
    <property type="component" value="Chromosome"/>
</dbReference>
<sequence length="270" mass="28937">MPGFPRATWCALVEAGTGTRRLGSSNRCWRNPGSIPGAAGGCRPLGEDPSKRGLGLAEEKPKGMPNRVQQIGCCFIPPGDLRHPIRVLSGALCDFADGGGHLLGGRGRLLSHRSQFLTVRRDRLHGLIDRLDQAAEVADHRGKGPRQGLQLIARGRDGDRRGEVAVPDHLGRLGQRQQGTGDGADEGYGHQDPEQDGGQLHHAGFNRDPLPVGVVRLLAGKRLLVKLLIQGSEQLLPALTRGKDPLLENLTGCPGLAGIRQLHHLLQVVL</sequence>
<evidence type="ECO:0000313" key="2">
    <source>
        <dbReference type="EMBL" id="CAB1130046.1"/>
    </source>
</evidence>
<reference evidence="2 3" key="1">
    <citation type="submission" date="2020-02" db="EMBL/GenBank/DDBJ databases">
        <authorList>
            <person name="Hogendoorn C."/>
        </authorList>
    </citation>
    <scope>NUCLEOTIDE SEQUENCE [LARGE SCALE GENOMIC DNA]</scope>
    <source>
        <strain evidence="2">R501</strain>
    </source>
</reference>
<dbReference type="AlphaFoldDB" id="A0A6F8ZK49"/>
<evidence type="ECO:0000256" key="1">
    <source>
        <dbReference type="SAM" id="MobiDB-lite"/>
    </source>
</evidence>
<evidence type="ECO:0000313" key="3">
    <source>
        <dbReference type="Proteomes" id="UP000503399"/>
    </source>
</evidence>
<keyword evidence="3" id="KW-1185">Reference proteome</keyword>
<dbReference type="EMBL" id="LR778114">
    <property type="protein sequence ID" value="CAB1130046.1"/>
    <property type="molecule type" value="Genomic_DNA"/>
</dbReference>
<gene>
    <name evidence="2" type="ORF">R50_2554</name>
</gene>
<protein>
    <submittedName>
        <fullName evidence="2">Uncharacterized protein</fullName>
    </submittedName>
</protein>
<feature type="compositionally biased region" description="Basic and acidic residues" evidence="1">
    <location>
        <begin position="154"/>
        <end position="163"/>
    </location>
</feature>
<proteinExistence type="predicted"/>